<accession>A0A941J9P2</accession>
<dbReference type="AlphaFoldDB" id="A0A941J9P2"/>
<dbReference type="EMBL" id="JAGTPW010000002">
    <property type="protein sequence ID" value="MBR8643964.1"/>
    <property type="molecule type" value="Genomic_DNA"/>
</dbReference>
<gene>
    <name evidence="1" type="ORF">KEH51_02095</name>
</gene>
<protein>
    <submittedName>
        <fullName evidence="1">Uncharacterized protein</fullName>
    </submittedName>
</protein>
<name>A0A941J9P2_9BACI</name>
<evidence type="ECO:0000313" key="1">
    <source>
        <dbReference type="EMBL" id="MBR8643964.1"/>
    </source>
</evidence>
<proteinExistence type="predicted"/>
<organism evidence="1 2">
    <name type="scientific">Peribacillus frigoritolerans</name>
    <dbReference type="NCBI Taxonomy" id="450367"/>
    <lineage>
        <taxon>Bacteria</taxon>
        <taxon>Bacillati</taxon>
        <taxon>Bacillota</taxon>
        <taxon>Bacilli</taxon>
        <taxon>Bacillales</taxon>
        <taxon>Bacillaceae</taxon>
        <taxon>Peribacillus</taxon>
    </lineage>
</organism>
<reference evidence="1" key="1">
    <citation type="submission" date="2021-04" db="EMBL/GenBank/DDBJ databases">
        <title>Whole genome sequencing of Enterococci isolates from hospitalized patients.</title>
        <authorList>
            <person name="Ogoti B.M."/>
            <person name="Onyambu F.G."/>
        </authorList>
    </citation>
    <scope>NUCLEOTIDE SEQUENCE</scope>
    <source>
        <strain evidence="1">242</strain>
    </source>
</reference>
<sequence>MDIAYSLLLAHRQWGSEGKSTILRVQRTSWMRSCRMK</sequence>
<evidence type="ECO:0000313" key="2">
    <source>
        <dbReference type="Proteomes" id="UP000680045"/>
    </source>
</evidence>
<comment type="caution">
    <text evidence="1">The sequence shown here is derived from an EMBL/GenBank/DDBJ whole genome shotgun (WGS) entry which is preliminary data.</text>
</comment>
<dbReference type="Proteomes" id="UP000680045">
    <property type="component" value="Unassembled WGS sequence"/>
</dbReference>